<gene>
    <name evidence="1" type="ORF">PAXRUDRAFT_33373</name>
</gene>
<dbReference type="HOGENOM" id="CLU_004552_0_0_1"/>
<dbReference type="Proteomes" id="UP000054538">
    <property type="component" value="Unassembled WGS sequence"/>
</dbReference>
<organism evidence="1 2">
    <name type="scientific">Paxillus rubicundulus Ve08.2h10</name>
    <dbReference type="NCBI Taxonomy" id="930991"/>
    <lineage>
        <taxon>Eukaryota</taxon>
        <taxon>Fungi</taxon>
        <taxon>Dikarya</taxon>
        <taxon>Basidiomycota</taxon>
        <taxon>Agaricomycotina</taxon>
        <taxon>Agaricomycetes</taxon>
        <taxon>Agaricomycetidae</taxon>
        <taxon>Boletales</taxon>
        <taxon>Paxilineae</taxon>
        <taxon>Paxillaceae</taxon>
        <taxon>Paxillus</taxon>
    </lineage>
</organism>
<reference evidence="1 2" key="1">
    <citation type="submission" date="2014-04" db="EMBL/GenBank/DDBJ databases">
        <authorList>
            <consortium name="DOE Joint Genome Institute"/>
            <person name="Kuo A."/>
            <person name="Kohler A."/>
            <person name="Jargeat P."/>
            <person name="Nagy L.G."/>
            <person name="Floudas D."/>
            <person name="Copeland A."/>
            <person name="Barry K.W."/>
            <person name="Cichocki N."/>
            <person name="Veneault-Fourrey C."/>
            <person name="LaButti K."/>
            <person name="Lindquist E.A."/>
            <person name="Lipzen A."/>
            <person name="Lundell T."/>
            <person name="Morin E."/>
            <person name="Murat C."/>
            <person name="Sun H."/>
            <person name="Tunlid A."/>
            <person name="Henrissat B."/>
            <person name="Grigoriev I.V."/>
            <person name="Hibbett D.S."/>
            <person name="Martin F."/>
            <person name="Nordberg H.P."/>
            <person name="Cantor M.N."/>
            <person name="Hua S.X."/>
        </authorList>
    </citation>
    <scope>NUCLEOTIDE SEQUENCE [LARGE SCALE GENOMIC DNA]</scope>
    <source>
        <strain evidence="1 2">Ve08.2h10</strain>
    </source>
</reference>
<dbReference type="AlphaFoldDB" id="A0A0D0DBZ4"/>
<keyword evidence="2" id="KW-1185">Reference proteome</keyword>
<protein>
    <submittedName>
        <fullName evidence="1">Unplaced genomic scaffold scaffold_267, whole genome shotgun sequence</fullName>
    </submittedName>
</protein>
<dbReference type="PANTHER" id="PTHR33096:SF1">
    <property type="entry name" value="CXC1-LIKE CYSTEINE CLUSTER ASSOCIATED WITH KDZ TRANSPOSASES DOMAIN-CONTAINING PROTEIN"/>
    <property type="match status" value="1"/>
</dbReference>
<dbReference type="EMBL" id="KN825089">
    <property type="protein sequence ID" value="KIK94717.1"/>
    <property type="molecule type" value="Genomic_DNA"/>
</dbReference>
<dbReference type="InParanoid" id="A0A0D0DBZ4"/>
<reference evidence="2" key="2">
    <citation type="submission" date="2015-01" db="EMBL/GenBank/DDBJ databases">
        <title>Evolutionary Origins and Diversification of the Mycorrhizal Mutualists.</title>
        <authorList>
            <consortium name="DOE Joint Genome Institute"/>
            <consortium name="Mycorrhizal Genomics Consortium"/>
            <person name="Kohler A."/>
            <person name="Kuo A."/>
            <person name="Nagy L.G."/>
            <person name="Floudas D."/>
            <person name="Copeland A."/>
            <person name="Barry K.W."/>
            <person name="Cichocki N."/>
            <person name="Veneault-Fourrey C."/>
            <person name="LaButti K."/>
            <person name="Lindquist E.A."/>
            <person name="Lipzen A."/>
            <person name="Lundell T."/>
            <person name="Morin E."/>
            <person name="Murat C."/>
            <person name="Riley R."/>
            <person name="Ohm R."/>
            <person name="Sun H."/>
            <person name="Tunlid A."/>
            <person name="Henrissat B."/>
            <person name="Grigoriev I.V."/>
            <person name="Hibbett D.S."/>
            <person name="Martin F."/>
        </authorList>
    </citation>
    <scope>NUCLEOTIDE SEQUENCE [LARGE SCALE GENOMIC DNA]</scope>
    <source>
        <strain evidence="2">Ve08.2h10</strain>
    </source>
</reference>
<dbReference type="PANTHER" id="PTHR33096">
    <property type="entry name" value="CXC2 DOMAIN-CONTAINING PROTEIN"/>
    <property type="match status" value="1"/>
</dbReference>
<name>A0A0D0DBZ4_9AGAM</name>
<accession>A0A0D0DBZ4</accession>
<dbReference type="OrthoDB" id="3253684at2759"/>
<evidence type="ECO:0000313" key="2">
    <source>
        <dbReference type="Proteomes" id="UP000054538"/>
    </source>
</evidence>
<dbReference type="Gene3D" id="3.40.395.10">
    <property type="entry name" value="Adenoviral Proteinase, Chain A"/>
    <property type="match status" value="1"/>
</dbReference>
<evidence type="ECO:0000313" key="1">
    <source>
        <dbReference type="EMBL" id="KIK94717.1"/>
    </source>
</evidence>
<dbReference type="SUPFAM" id="SSF54001">
    <property type="entry name" value="Cysteine proteinases"/>
    <property type="match status" value="1"/>
</dbReference>
<sequence>MTNHEGKIIQELFCHSLGHAVQWYDVLQVEVEHCIHAMKPLSSGSCATLLVQQHPTCFSGNTFRQAFSDSGDIHVATDGNFHHQHQCSAGNCPSFYNPVYFLLKGQVDAVGQCVAKAHKCQPKKHQALVPNEAINQCEISYEAKAAMDGLYDTGIMALICHHDIPLFVANIDSLEASVVVLYDIGCVLAWSLTQYNLLDDSITSHLRFATMAMHAYGHEWACQLVYNPQLAISLGLSDGEGMERLWSRFIKLIGIERASLHQHCIWLIDHQAAAVGHDMRKDLGLWLKRQMKKGVGKQGAAAQDVIEACEVPVSELQTQWTKQHSAQLSVRAYAPVRLKKELGSVLSLQANLDSSEQVLQAACVTIEKSNMSEETLQGIQLEFMWLLLMAHDLKINIWKRAIGSFFEWYRLDRAVGGKDETLGRVIFIISSFIVLIITSTLHISKPVLMAVVHKYSKYFHQLEDLHDSSYTLPLPKPLLTKLMELCSDQMLLQDVWISPSIREIPCWLEDVSVHNGICGLLKCDCCQEEQWRLGMEVDNMCHWFSIELSAIELALCLPENSMYYLILQHYREAMLELQEQWPTALASPVHYACKAREALALAEPLSGAPSTLELHWLQLVDAKEDREAPEAWASHSATNYILNPEEILLGNELEVNDLEDDNEERDDVLPPVDLRWNPQARDITILGSDNAWLNDTCINGCTTLLHSHYPLVHSKQITIFSMHDLLCICYNATDKVLWCNMLHTKYWEKSTWILPIHQPSAGGHWVLYTIKLTSKKLIIFDSLAEQKLWKNVIEDITKLVSCLLIIASKKLSLPCRDPGDWTASPIMVCCCHPLQRSNTSINCCLWVLAQFVAVIQGYNMTGLQEQTCASMQWTVDGPAIFHKDASKAERGSWVLSGGDFDEADPH</sequence>
<dbReference type="Pfam" id="PF18758">
    <property type="entry name" value="KDZ"/>
    <property type="match status" value="2"/>
</dbReference>
<dbReference type="InterPro" id="IPR038765">
    <property type="entry name" value="Papain-like_cys_pep_sf"/>
</dbReference>
<dbReference type="STRING" id="930991.A0A0D0DBZ4"/>
<dbReference type="InterPro" id="IPR040521">
    <property type="entry name" value="KDZ"/>
</dbReference>
<proteinExistence type="predicted"/>